<name>A0A2U2B7S1_9BACT</name>
<evidence type="ECO:0000256" key="2">
    <source>
        <dbReference type="ARBA" id="ARBA00022438"/>
    </source>
</evidence>
<dbReference type="InterPro" id="IPR043504">
    <property type="entry name" value="Peptidase_S1_PA_chymotrypsin"/>
</dbReference>
<comment type="similarity">
    <text evidence="1 7">Belongs to the peptidase S46 family.</text>
</comment>
<keyword evidence="2 7" id="KW-0031">Aminopeptidase</keyword>
<accession>A0A2U2B7S1</accession>
<evidence type="ECO:0000256" key="5">
    <source>
        <dbReference type="ARBA" id="ARBA00022801"/>
    </source>
</evidence>
<gene>
    <name evidence="8" type="ORF">DDZ16_11035</name>
</gene>
<dbReference type="SUPFAM" id="SSF50494">
    <property type="entry name" value="Trypsin-like serine proteases"/>
    <property type="match status" value="1"/>
</dbReference>
<dbReference type="OrthoDB" id="9805367at2"/>
<dbReference type="GO" id="GO:0043171">
    <property type="term" value="P:peptide catabolic process"/>
    <property type="evidence" value="ECO:0007669"/>
    <property type="project" value="UniProtKB-UniRule"/>
</dbReference>
<keyword evidence="3 7" id="KW-0645">Protease</keyword>
<dbReference type="InterPro" id="IPR009003">
    <property type="entry name" value="Peptidase_S1_PA"/>
</dbReference>
<keyword evidence="9" id="KW-1185">Reference proteome</keyword>
<dbReference type="PANTHER" id="PTHR38469:SF1">
    <property type="entry name" value="PERIPLASMIC PEPTIDASE SUBFAMILY S1B"/>
    <property type="match status" value="1"/>
</dbReference>
<dbReference type="GO" id="GO:0006508">
    <property type="term" value="P:proteolysis"/>
    <property type="evidence" value="ECO:0007669"/>
    <property type="project" value="UniProtKB-KW"/>
</dbReference>
<keyword evidence="4" id="KW-0732">Signal</keyword>
<evidence type="ECO:0000313" key="8">
    <source>
        <dbReference type="EMBL" id="PWD99131.1"/>
    </source>
</evidence>
<keyword evidence="6 7" id="KW-0720">Serine protease</keyword>
<dbReference type="PANTHER" id="PTHR38469">
    <property type="entry name" value="PERIPLASMIC PEPTIDASE SUBFAMILY S1B"/>
    <property type="match status" value="1"/>
</dbReference>
<comment type="caution">
    <text evidence="8">The sequence shown here is derived from an EMBL/GenBank/DDBJ whole genome shotgun (WGS) entry which is preliminary data.</text>
</comment>
<organism evidence="8 9">
    <name type="scientific">Marinilabilia rubra</name>
    <dbReference type="NCBI Taxonomy" id="2162893"/>
    <lineage>
        <taxon>Bacteria</taxon>
        <taxon>Pseudomonadati</taxon>
        <taxon>Bacteroidota</taxon>
        <taxon>Bacteroidia</taxon>
        <taxon>Marinilabiliales</taxon>
        <taxon>Marinilabiliaceae</taxon>
        <taxon>Marinilabilia</taxon>
    </lineage>
</organism>
<evidence type="ECO:0000256" key="6">
    <source>
        <dbReference type="ARBA" id="ARBA00022825"/>
    </source>
</evidence>
<evidence type="ECO:0000256" key="1">
    <source>
        <dbReference type="ARBA" id="ARBA00010491"/>
    </source>
</evidence>
<comment type="function">
    <text evidence="7">Catalyzes the removal of dipeptides from the N-terminus of oligopeptides.</text>
</comment>
<dbReference type="EMBL" id="QEWP01000008">
    <property type="protein sequence ID" value="PWD99131.1"/>
    <property type="molecule type" value="Genomic_DNA"/>
</dbReference>
<evidence type="ECO:0000313" key="9">
    <source>
        <dbReference type="Proteomes" id="UP000244956"/>
    </source>
</evidence>
<evidence type="ECO:0000256" key="4">
    <source>
        <dbReference type="ARBA" id="ARBA00022729"/>
    </source>
</evidence>
<dbReference type="RefSeq" id="WP_109264533.1">
    <property type="nucleotide sequence ID" value="NZ_QEWP01000008.1"/>
</dbReference>
<dbReference type="AlphaFoldDB" id="A0A2U2B7S1"/>
<dbReference type="GO" id="GO:0008239">
    <property type="term" value="F:dipeptidyl-peptidase activity"/>
    <property type="evidence" value="ECO:0007669"/>
    <property type="project" value="UniProtKB-UniRule"/>
</dbReference>
<keyword evidence="5 7" id="KW-0378">Hydrolase</keyword>
<evidence type="ECO:0000256" key="7">
    <source>
        <dbReference type="RuleBase" id="RU366067"/>
    </source>
</evidence>
<proteinExistence type="inferred from homology"/>
<dbReference type="Gene3D" id="2.40.10.10">
    <property type="entry name" value="Trypsin-like serine proteases"/>
    <property type="match status" value="1"/>
</dbReference>
<protein>
    <recommendedName>
        <fullName evidence="7">Dipeptidyl-peptidase</fullName>
        <ecNumber evidence="7">3.4.14.-</ecNumber>
    </recommendedName>
</protein>
<dbReference type="Pfam" id="PF10459">
    <property type="entry name" value="Peptidase_S46"/>
    <property type="match status" value="1"/>
</dbReference>
<dbReference type="GO" id="GO:0070009">
    <property type="term" value="F:serine-type aminopeptidase activity"/>
    <property type="evidence" value="ECO:0007669"/>
    <property type="project" value="UniProtKB-UniRule"/>
</dbReference>
<dbReference type="EC" id="3.4.14.-" evidence="7"/>
<evidence type="ECO:0000256" key="3">
    <source>
        <dbReference type="ARBA" id="ARBA00022670"/>
    </source>
</evidence>
<dbReference type="Proteomes" id="UP000244956">
    <property type="component" value="Unassembled WGS sequence"/>
</dbReference>
<sequence>MWKRALFLLFLHQFIFLSVQADEGMWLPWNLPQSQINQMQKMGLEISIDEIYSSQKASLKDAIVSLDNGSCTGSFISTRGLLLTNHHCAYGEIQEHSSVENDYLKKGFWAESLDDELPNPGKTATLLIEARNLTGIFNSALENVSGTEETLNTIDSLTSTILDTLRVGPDYDAQIKDFLFQNEFYLFITQTFKDVRLVGAPPEDIGQFGGEHDNWMWPRHSADFALFRVYTSPDGKPADYHPKNIPFHPSKVLDISTGGINKNDFTMTLGYPGSTDRYLTSTGIKETQNILNPLIADVRGIRQKIWEKNMRKSHATGIQYADKYASSYNFYKYAIGQNESIKELSLISRRQKQEQNFETWMDSIPEVEAKYNNVLTSNRLLYTMRKKLTKTTYITLESLINGPEIGSLVVNAFGLYSNVRREDGDPVKTIELIKDLESKAHKFFRDFSPDIDKKVFRAMLKYYQENLEDSLQITSEQLLGNSGNIRKLAKEIYEESAFSNPERFRQLLKNPKTKAFESDPAFAFYKRVFQDFGPVYSMFNRFDRQLDLSMHRYIKARQLHQPDKNFYPDANSTMRLSYGYVDGYSAPDGNEFPAFSSLKGLISKAESSKLHYQTQVSLESLFFKPGSNSPNINTPLCFISNNDITGGNSGSPVLNGNGEIIGLAFDGNWEGMASDLSYNSKYQRCVNADIRYVLFLIENLGQASHLIEEIKIAN</sequence>
<reference evidence="8 9" key="1">
    <citation type="submission" date="2018-05" db="EMBL/GenBank/DDBJ databases">
        <title>Marinilabilia rubrum sp. nov., isolated from saltern sediment.</title>
        <authorList>
            <person name="Zhang R."/>
        </authorList>
    </citation>
    <scope>NUCLEOTIDE SEQUENCE [LARGE SCALE GENOMIC DNA]</scope>
    <source>
        <strain evidence="8 9">WTE16</strain>
    </source>
</reference>
<dbReference type="InterPro" id="IPR019500">
    <property type="entry name" value="Pep_S46"/>
</dbReference>